<keyword evidence="1" id="KW-0812">Transmembrane</keyword>
<name>A0A127M6W4_9GAMM</name>
<feature type="transmembrane region" description="Helical" evidence="1">
    <location>
        <begin position="29"/>
        <end position="47"/>
    </location>
</feature>
<keyword evidence="1" id="KW-1133">Transmembrane helix</keyword>
<organism evidence="2 3">
    <name type="scientific">Zhongshania aliphaticivorans</name>
    <dbReference type="NCBI Taxonomy" id="1470434"/>
    <lineage>
        <taxon>Bacteria</taxon>
        <taxon>Pseudomonadati</taxon>
        <taxon>Pseudomonadota</taxon>
        <taxon>Gammaproteobacteria</taxon>
        <taxon>Cellvibrionales</taxon>
        <taxon>Spongiibacteraceae</taxon>
        <taxon>Zhongshania</taxon>
    </lineage>
</organism>
<keyword evidence="1" id="KW-0472">Membrane</keyword>
<gene>
    <name evidence="2" type="ORF">AZF00_11820</name>
</gene>
<dbReference type="RefSeq" id="WP_008249116.1">
    <property type="nucleotide sequence ID" value="NZ_CP014544.1"/>
</dbReference>
<dbReference type="AlphaFoldDB" id="A0A127M6W4"/>
<evidence type="ECO:0008006" key="4">
    <source>
        <dbReference type="Google" id="ProtNLM"/>
    </source>
</evidence>
<accession>A0A127M6W4</accession>
<proteinExistence type="predicted"/>
<evidence type="ECO:0000256" key="1">
    <source>
        <dbReference type="SAM" id="Phobius"/>
    </source>
</evidence>
<dbReference type="Pfam" id="PF10003">
    <property type="entry name" value="DUF2244"/>
    <property type="match status" value="1"/>
</dbReference>
<dbReference type="KEGG" id="zal:AZF00_11820"/>
<dbReference type="Proteomes" id="UP000074119">
    <property type="component" value="Chromosome"/>
</dbReference>
<dbReference type="EMBL" id="CP014544">
    <property type="protein sequence ID" value="AMO68941.1"/>
    <property type="molecule type" value="Genomic_DNA"/>
</dbReference>
<evidence type="ECO:0000313" key="2">
    <source>
        <dbReference type="EMBL" id="AMO68941.1"/>
    </source>
</evidence>
<reference evidence="2 3" key="1">
    <citation type="submission" date="2015-12" db="EMBL/GenBank/DDBJ databases">
        <authorList>
            <person name="Shamseldin A."/>
            <person name="Moawad H."/>
            <person name="Abd El-Rahim W.M."/>
            <person name="Sadowsky M.J."/>
        </authorList>
    </citation>
    <scope>NUCLEOTIDE SEQUENCE [LARGE SCALE GENOMIC DNA]</scope>
    <source>
        <strain evidence="2 3">SM2</strain>
    </source>
</reference>
<dbReference type="InterPro" id="IPR019253">
    <property type="entry name" value="DUF2244_TM"/>
</dbReference>
<evidence type="ECO:0000313" key="3">
    <source>
        <dbReference type="Proteomes" id="UP000074119"/>
    </source>
</evidence>
<protein>
    <recommendedName>
        <fullName evidence="4">DUF2244 domain-containing protein</fullName>
    </recommendedName>
</protein>
<dbReference type="STRING" id="1470434.AZF00_11820"/>
<sequence length="168" mass="19053">MIDIRNKEQGSEIILRPNCSADWSENRRIIQTVMLFNAALGICFAASGAWLVLPFIGLEMLLLWLVLAAVFRKLQVREIVSLDPQNLCIDVGHHRCEHHWQWPRQTSFVLVTVLPHPWDPLQISISHCGECVSIGDFLNKDDSRELLSALRNNGLPVRHYCGSSTLEA</sequence>